<reference evidence="1 2" key="1">
    <citation type="journal article" date="2019" name="Sci. Rep.">
        <title>Orb-weaving spider Araneus ventricosus genome elucidates the spidroin gene catalogue.</title>
        <authorList>
            <person name="Kono N."/>
            <person name="Nakamura H."/>
            <person name="Ohtoshi R."/>
            <person name="Moran D.A.P."/>
            <person name="Shinohara A."/>
            <person name="Yoshida Y."/>
            <person name="Fujiwara M."/>
            <person name="Mori M."/>
            <person name="Tomita M."/>
            <person name="Arakawa K."/>
        </authorList>
    </citation>
    <scope>NUCLEOTIDE SEQUENCE [LARGE SCALE GENOMIC DNA]</scope>
</reference>
<evidence type="ECO:0000313" key="2">
    <source>
        <dbReference type="Proteomes" id="UP000499080"/>
    </source>
</evidence>
<protein>
    <submittedName>
        <fullName evidence="1">Uncharacterized protein</fullName>
    </submittedName>
</protein>
<dbReference type="EMBL" id="BGPR01087940">
    <property type="protein sequence ID" value="GBM09236.1"/>
    <property type="molecule type" value="Genomic_DNA"/>
</dbReference>
<proteinExistence type="predicted"/>
<accession>A0A4Y2CZC2</accession>
<gene>
    <name evidence="1" type="ORF">AVEN_20078_1</name>
</gene>
<organism evidence="1 2">
    <name type="scientific">Araneus ventricosus</name>
    <name type="common">Orbweaver spider</name>
    <name type="synonym">Epeira ventricosa</name>
    <dbReference type="NCBI Taxonomy" id="182803"/>
    <lineage>
        <taxon>Eukaryota</taxon>
        <taxon>Metazoa</taxon>
        <taxon>Ecdysozoa</taxon>
        <taxon>Arthropoda</taxon>
        <taxon>Chelicerata</taxon>
        <taxon>Arachnida</taxon>
        <taxon>Araneae</taxon>
        <taxon>Araneomorphae</taxon>
        <taxon>Entelegynae</taxon>
        <taxon>Araneoidea</taxon>
        <taxon>Araneidae</taxon>
        <taxon>Araneus</taxon>
    </lineage>
</organism>
<evidence type="ECO:0000313" key="1">
    <source>
        <dbReference type="EMBL" id="GBM09236.1"/>
    </source>
</evidence>
<dbReference type="AlphaFoldDB" id="A0A4Y2CZC2"/>
<comment type="caution">
    <text evidence="1">The sequence shown here is derived from an EMBL/GenBank/DDBJ whole genome shotgun (WGS) entry which is preliminary data.</text>
</comment>
<dbReference type="Proteomes" id="UP000499080">
    <property type="component" value="Unassembled WGS sequence"/>
</dbReference>
<name>A0A4Y2CZC2_ARAVE</name>
<keyword evidence="2" id="KW-1185">Reference proteome</keyword>
<sequence>MIRPLSNSLRSAAFPITRKSKCKKDFLPSPVAVKYHSYLTTCPPRHPDEFIEKCGDGHNVLAPQYIYIYVYYDVQIYIVLCLGKRSGYEKLCLA</sequence>